<evidence type="ECO:0000259" key="21">
    <source>
        <dbReference type="Pfam" id="PF20652"/>
    </source>
</evidence>
<dbReference type="SUPFAM" id="SSF55920">
    <property type="entry name" value="Creatinase/aminopeptidase"/>
    <property type="match status" value="1"/>
</dbReference>
<reference evidence="22" key="1">
    <citation type="journal article" date="2020" name="bioRxiv">
        <title>Genomic and phenotypic heterogeneity of clinical isolates of the human pathogens Aspergillus fumigatus, Aspergillus lentulus and Aspergillus fumigatiaffinis.</title>
        <authorList>
            <person name="dos Santos R.A.C."/>
            <person name="Steenwyk J.L."/>
            <person name="Rivero-Menendez O."/>
            <person name="Mead M.E."/>
            <person name="Silva L.P."/>
            <person name="Bastos R.W."/>
            <person name="Alastruey-Izquierdo A."/>
            <person name="Goldman G.H."/>
            <person name="Rokas A."/>
        </authorList>
    </citation>
    <scope>NUCLEOTIDE SEQUENCE</scope>
    <source>
        <strain evidence="22">CNM-CM6805</strain>
    </source>
</reference>
<keyword evidence="15" id="KW-0175">Coiled coil</keyword>
<dbReference type="InterPro" id="IPR032416">
    <property type="entry name" value="Peptidase_M24_C"/>
</dbReference>
<feature type="region of interest" description="Disordered" evidence="16">
    <location>
        <begin position="659"/>
        <end position="770"/>
    </location>
</feature>
<protein>
    <recommendedName>
        <fullName evidence="6">Probable Xaa-Pro aminopeptidase P</fullName>
        <ecNumber evidence="5">3.4.11.9</ecNumber>
    </recommendedName>
    <alternativeName>
        <fullName evidence="13">Aminoacylproline aminopeptidase</fullName>
    </alternativeName>
    <alternativeName>
        <fullName evidence="14">Prolidase</fullName>
    </alternativeName>
</protein>
<evidence type="ECO:0000256" key="13">
    <source>
        <dbReference type="ARBA" id="ARBA00030849"/>
    </source>
</evidence>
<dbReference type="PANTHER" id="PTHR43763">
    <property type="entry name" value="XAA-PRO AMINOPEPTIDASE 1"/>
    <property type="match status" value="1"/>
</dbReference>
<evidence type="ECO:0000259" key="20">
    <source>
        <dbReference type="Pfam" id="PF16188"/>
    </source>
</evidence>
<feature type="domain" description="Creatinase N-terminal" evidence="18">
    <location>
        <begin position="49"/>
        <end position="182"/>
    </location>
</feature>
<keyword evidence="7" id="KW-0031">Aminopeptidase</keyword>
<dbReference type="Pfam" id="PF20652">
    <property type="entry name" value="Sec8_C"/>
    <property type="match status" value="1"/>
</dbReference>
<comment type="function">
    <text evidence="3">Catalyzes the removal of a penultimate prolyl residue from the N-termini of peptides.</text>
</comment>
<proteinExistence type="inferred from homology"/>
<comment type="catalytic activity">
    <reaction evidence="1">
        <text>Release of any N-terminal amino acid, including proline, that is linked to proline, even from a dipeptide or tripeptide.</text>
        <dbReference type="EC" id="3.4.11.9"/>
    </reaction>
</comment>
<comment type="similarity">
    <text evidence="4">Belongs to the peptidase M24B family.</text>
</comment>
<dbReference type="Pfam" id="PF16188">
    <property type="entry name" value="Peptidase_M24_C"/>
    <property type="match status" value="1"/>
</dbReference>
<evidence type="ECO:0000259" key="18">
    <source>
        <dbReference type="Pfam" id="PF01321"/>
    </source>
</evidence>
<evidence type="ECO:0000313" key="23">
    <source>
        <dbReference type="Proteomes" id="UP000653565"/>
    </source>
</evidence>
<dbReference type="Gene3D" id="3.90.230.10">
    <property type="entry name" value="Creatinase/methionine aminopeptidase superfamily"/>
    <property type="match status" value="1"/>
</dbReference>
<dbReference type="Pfam" id="PF04048">
    <property type="entry name" value="Sec8_N"/>
    <property type="match status" value="1"/>
</dbReference>
<evidence type="ECO:0000256" key="11">
    <source>
        <dbReference type="ARBA" id="ARBA00023049"/>
    </source>
</evidence>
<dbReference type="PROSITE" id="PS00491">
    <property type="entry name" value="PROLINE_PEPTIDASE"/>
    <property type="match status" value="1"/>
</dbReference>
<evidence type="ECO:0000259" key="17">
    <source>
        <dbReference type="Pfam" id="PF00557"/>
    </source>
</evidence>
<evidence type="ECO:0000256" key="12">
    <source>
        <dbReference type="ARBA" id="ARBA00023211"/>
    </source>
</evidence>
<dbReference type="EMBL" id="JAAAPX010000050">
    <property type="protein sequence ID" value="KAF4236737.1"/>
    <property type="molecule type" value="Genomic_DNA"/>
</dbReference>
<feature type="compositionally biased region" description="Low complexity" evidence="16">
    <location>
        <begin position="689"/>
        <end position="702"/>
    </location>
</feature>
<evidence type="ECO:0000256" key="15">
    <source>
        <dbReference type="SAM" id="Coils"/>
    </source>
</evidence>
<feature type="domain" description="Peptidase M24 C-terminal" evidence="20">
    <location>
        <begin position="590"/>
        <end position="626"/>
    </location>
</feature>
<keyword evidence="11" id="KW-0482">Metalloprotease</keyword>
<keyword evidence="12" id="KW-0464">Manganese</keyword>
<evidence type="ECO:0000256" key="7">
    <source>
        <dbReference type="ARBA" id="ARBA00022438"/>
    </source>
</evidence>
<dbReference type="Pfam" id="PF00557">
    <property type="entry name" value="Peptidase_M24"/>
    <property type="match status" value="1"/>
</dbReference>
<feature type="coiled-coil region" evidence="15">
    <location>
        <begin position="845"/>
        <end position="872"/>
    </location>
</feature>
<keyword evidence="23" id="KW-1185">Reference proteome</keyword>
<evidence type="ECO:0000313" key="22">
    <source>
        <dbReference type="EMBL" id="KAF4236737.1"/>
    </source>
</evidence>
<accession>A0A8H4H774</accession>
<feature type="domain" description="Exocyst complex component Sec8 middle helical bundle" evidence="21">
    <location>
        <begin position="1028"/>
        <end position="1277"/>
    </location>
</feature>
<evidence type="ECO:0000256" key="5">
    <source>
        <dbReference type="ARBA" id="ARBA00012574"/>
    </source>
</evidence>
<dbReference type="SUPFAM" id="SSF53092">
    <property type="entry name" value="Creatinase/prolidase N-terminal domain"/>
    <property type="match status" value="1"/>
</dbReference>
<dbReference type="InterPro" id="IPR048630">
    <property type="entry name" value="Sec8_M"/>
</dbReference>
<dbReference type="FunFam" id="3.40.350.10:FF:000003">
    <property type="entry name" value="Xaa-pro aminopeptidase P"/>
    <property type="match status" value="1"/>
</dbReference>
<dbReference type="InterPro" id="IPR000994">
    <property type="entry name" value="Pept_M24"/>
</dbReference>
<comment type="caution">
    <text evidence="22">The sequence shown here is derived from an EMBL/GenBank/DDBJ whole genome shotgun (WGS) entry which is preliminary data.</text>
</comment>
<feature type="domain" description="Peptidase M24" evidence="17">
    <location>
        <begin position="361"/>
        <end position="577"/>
    </location>
</feature>
<dbReference type="Proteomes" id="UP000653565">
    <property type="component" value="Unassembled WGS sequence"/>
</dbReference>
<evidence type="ECO:0000256" key="2">
    <source>
        <dbReference type="ARBA" id="ARBA00001936"/>
    </source>
</evidence>
<keyword evidence="8" id="KW-0645">Protease</keyword>
<dbReference type="EC" id="3.4.11.9" evidence="5"/>
<organism evidence="22 23">
    <name type="scientific">Aspergillus fumigatiaffinis</name>
    <dbReference type="NCBI Taxonomy" id="340414"/>
    <lineage>
        <taxon>Eukaryota</taxon>
        <taxon>Fungi</taxon>
        <taxon>Dikarya</taxon>
        <taxon>Ascomycota</taxon>
        <taxon>Pezizomycotina</taxon>
        <taxon>Eurotiomycetes</taxon>
        <taxon>Eurotiomycetidae</taxon>
        <taxon>Eurotiales</taxon>
        <taxon>Aspergillaceae</taxon>
        <taxon>Aspergillus</taxon>
        <taxon>Aspergillus subgen. Fumigati</taxon>
    </lineage>
</organism>
<dbReference type="CDD" id="cd01085">
    <property type="entry name" value="APP"/>
    <property type="match status" value="1"/>
</dbReference>
<evidence type="ECO:0000256" key="8">
    <source>
        <dbReference type="ARBA" id="ARBA00022670"/>
    </source>
</evidence>
<name>A0A8H4H774_9EURO</name>
<dbReference type="Pfam" id="PF01321">
    <property type="entry name" value="Creatinase_N"/>
    <property type="match status" value="1"/>
</dbReference>
<evidence type="ECO:0000256" key="3">
    <source>
        <dbReference type="ARBA" id="ARBA00002443"/>
    </source>
</evidence>
<dbReference type="FunFam" id="3.90.230.10:FF:000007">
    <property type="entry name" value="Xaa-Pro aminopeptidase P"/>
    <property type="match status" value="1"/>
</dbReference>
<feature type="domain" description="Exocyst complex component Sec8 N-terminal" evidence="19">
    <location>
        <begin position="773"/>
        <end position="912"/>
    </location>
</feature>
<keyword evidence="9" id="KW-0479">Metal-binding</keyword>
<dbReference type="PANTHER" id="PTHR43763:SF6">
    <property type="entry name" value="XAA-PRO AMINOPEPTIDASE 1"/>
    <property type="match status" value="1"/>
</dbReference>
<dbReference type="InterPro" id="IPR000587">
    <property type="entry name" value="Creatinase_N"/>
</dbReference>
<sequence>MLGFRSPIRLCKLSALGSVRLLPISRPKLFSTAVARYAADMETVNTTERLARLRQLMQENKVDVYIVPSEDSHQSEYIAPCDGRREFISGFSGSAGTAIVSMTKAALSTDGRYFNQASKQLDSNWELLKRGVENVPTWQEWTTEQAQGGKVVGVDPSLITASSARSLEETLKKNGSSLVGTSQNLIDLVWGKDRPAPPREKVRVHPDKFAGKSFQEKIADLREELEKKKTAGFVISMLDEIAWLFNLRGSDIPYNPVFFAYAIITPTKAELYIDDDKITPEIVAHLGQDVVIKPYNSIFADAKALSEARKQETGETAAKFLLSNKASWALSLSLGGEEHVEETRSLIADAKAIKNEVELAGMRACHIRDGAALIEYFAWLENELVNKKTVLDEVDAADKLEQIRSKHDLFAGLSFDTISSTGPNGAVIHYKPEKGTCSVIDPDAIYLCDSGAQYLDGTTDVTRTFHFGKPTELEKKAFTLVLKGVIAIDTAVFPKGTSGFALDALARQYLWKEGLDYLHGTGHGIGSYLNVHEGPIGIGTRVQYTEVPIAPGNVISDEPGFYEDGKFGIRIENVIMAREVQTTHKFGDKPWLGFEHVTMAPIGRNLIEPSLLSDLELKWVNDYHAELSYLSPDKSSGMNGRNGYADGYGYSESNRYDRSDGGYGSSSSNLAVNGYSGGRDRRPGGYGGFYNESSQEPSPSASPERRRERWEGDRPNSSSRSRTRDTDSERRPPGSRDGRARGETSWVASSSSVERSGPEGAKPVSSSGGSQAMEDILQAIQRDWGFVASDDCVPVQVALQLMDTSTLGKADREPDFLNMNQQIQKTLKSVVNEHHQGFNSSIGTYHKIQSNIQSSQNRVRNLKHALEDAKAGLLYTKPELKGLATSSQKYDDLIQLFSQIQEIQSLPEKLESRISDKRFLGAVEVLHDAFRLLRRSELENIGALADIRAYFANQEISLTDILIEELHDHLYLKSPYCSNRWKPPAPEGEVGTPNASSWTGVATWEKPVYAFLGKLDATTPLVEDASRNPEADTFYYIRLLIEALNKMGHLDIAVDRIEQRLPVELFAVVDKTNAEVDARHPNLGRGLTSRDSKTSLPTEAIEKRGHVLAEFLWTLYAKFEAIAEGHRVLHDAIAGIVEREGIPKNSSLTGGFKELWKLYQSEIRSLLHDYLATDGESSFRFREEEADARRQIHAGHRDRNKKLFKLSETEQNTEMQAEQDELDEILKTSVPGLVSKTRQKFTTTDSSRDGQGNSGTGHKILIEPSVFNMSLLLPPSLSFIQRLKDIVPVDADIALSTLTSFLDDFLVNGTVKFMSIMREFSKMLSSIPHDQAFTQLLISQIVTYYDKCCGWYKAIVTKVSPRNHGQVRLKAAADFAESGDIHNTVRDLWEGPADAKKELVDKEIELLLKRTDEVSLEPYDIISDPKTVVALSLLYNSMQWLASHLAKLRRITASESRQPQPESRAPPRRWTLIGAMKSRRDSISQPVYLPLNHETANAFDTTLQSLRNLASTALFALHIDIRCGVIHMLTRTMAGPNPPSNRDSEPTTPSPNSNMNWWHILVNQPTAASPTILELNNDLIAFDTNISSYLGPDEHWFITSGLARFIDQAFVSSTRHIGAMNENGALRLQLDVLVLQQNLKNIIIDPTAEKAQDSTTEEPGNPDKVVALPRSAKFLDWFLDGAEKTLEYAKDEMELFAAQGEEALAAGNGEPLTYDELKVLIDLCFSEILRGPRGADNREDFMAAKKASADALLKLNEIMWDSK</sequence>
<dbReference type="InterPro" id="IPR036005">
    <property type="entry name" value="Creatinase/aminopeptidase-like"/>
</dbReference>
<feature type="compositionally biased region" description="Basic and acidic residues" evidence="16">
    <location>
        <begin position="703"/>
        <end position="714"/>
    </location>
</feature>
<evidence type="ECO:0000256" key="9">
    <source>
        <dbReference type="ARBA" id="ARBA00022723"/>
    </source>
</evidence>
<feature type="compositionally biased region" description="Basic and acidic residues" evidence="16">
    <location>
        <begin position="722"/>
        <end position="742"/>
    </location>
</feature>
<dbReference type="GO" id="GO:0070006">
    <property type="term" value="F:metalloaminopeptidase activity"/>
    <property type="evidence" value="ECO:0007669"/>
    <property type="project" value="InterPro"/>
</dbReference>
<evidence type="ECO:0000256" key="6">
    <source>
        <dbReference type="ARBA" id="ARBA00020658"/>
    </source>
</evidence>
<evidence type="ECO:0000256" key="4">
    <source>
        <dbReference type="ARBA" id="ARBA00008766"/>
    </source>
</evidence>
<dbReference type="Gene3D" id="3.40.350.10">
    <property type="entry name" value="Creatinase/prolidase N-terminal domain"/>
    <property type="match status" value="2"/>
</dbReference>
<gene>
    <name evidence="22" type="ORF">CNMCM6805_007398</name>
</gene>
<dbReference type="InterPro" id="IPR029149">
    <property type="entry name" value="Creatin/AminoP/Spt16_N"/>
</dbReference>
<evidence type="ECO:0000256" key="10">
    <source>
        <dbReference type="ARBA" id="ARBA00022801"/>
    </source>
</evidence>
<dbReference type="InterPro" id="IPR033740">
    <property type="entry name" value="Pept_M24B"/>
</dbReference>
<dbReference type="InterPro" id="IPR007191">
    <property type="entry name" value="Sec8_exocyst_N"/>
</dbReference>
<dbReference type="GO" id="GO:0000145">
    <property type="term" value="C:exocyst"/>
    <property type="evidence" value="ECO:0007669"/>
    <property type="project" value="InterPro"/>
</dbReference>
<reference evidence="22" key="2">
    <citation type="submission" date="2020-04" db="EMBL/GenBank/DDBJ databases">
        <authorList>
            <person name="Santos R.A.C."/>
            <person name="Steenwyk J.L."/>
            <person name="Rivero-Menendez O."/>
            <person name="Mead M.E."/>
            <person name="Silva L.P."/>
            <person name="Bastos R.W."/>
            <person name="Alastruey-Izquierdo A."/>
            <person name="Goldman G.H."/>
            <person name="Rokas A."/>
        </authorList>
    </citation>
    <scope>NUCLEOTIDE SEQUENCE</scope>
    <source>
        <strain evidence="22">CNM-CM6805</strain>
    </source>
</reference>
<evidence type="ECO:0000259" key="19">
    <source>
        <dbReference type="Pfam" id="PF04048"/>
    </source>
</evidence>
<dbReference type="InterPro" id="IPR001131">
    <property type="entry name" value="Peptidase_M24B_aminopep-P_CS"/>
</dbReference>
<feature type="compositionally biased region" description="Low complexity" evidence="16">
    <location>
        <begin position="745"/>
        <end position="755"/>
    </location>
</feature>
<dbReference type="GO" id="GO:0006508">
    <property type="term" value="P:proteolysis"/>
    <property type="evidence" value="ECO:0007669"/>
    <property type="project" value="UniProtKB-KW"/>
</dbReference>
<evidence type="ECO:0000256" key="14">
    <source>
        <dbReference type="ARBA" id="ARBA00032413"/>
    </source>
</evidence>
<keyword evidence="10" id="KW-0378">Hydrolase</keyword>
<dbReference type="FunFam" id="3.40.350.10:FF:000010">
    <property type="entry name" value="Probable Xaa-Pro aminopeptidase P"/>
    <property type="match status" value="1"/>
</dbReference>
<dbReference type="Pfam" id="PF16189">
    <property type="entry name" value="Creatinase_N_2"/>
    <property type="match status" value="1"/>
</dbReference>
<comment type="cofactor">
    <cofactor evidence="2">
        <name>Mn(2+)</name>
        <dbReference type="ChEBI" id="CHEBI:29035"/>
    </cofactor>
</comment>
<dbReference type="GO" id="GO:0006904">
    <property type="term" value="P:vesicle docking involved in exocytosis"/>
    <property type="evidence" value="ECO:0007669"/>
    <property type="project" value="InterPro"/>
</dbReference>
<evidence type="ECO:0000256" key="16">
    <source>
        <dbReference type="SAM" id="MobiDB-lite"/>
    </source>
</evidence>
<dbReference type="GO" id="GO:0046872">
    <property type="term" value="F:metal ion binding"/>
    <property type="evidence" value="ECO:0007669"/>
    <property type="project" value="UniProtKB-KW"/>
</dbReference>
<dbReference type="InterPro" id="IPR050422">
    <property type="entry name" value="X-Pro_aminopeptidase_P"/>
</dbReference>
<evidence type="ECO:0000256" key="1">
    <source>
        <dbReference type="ARBA" id="ARBA00001424"/>
    </source>
</evidence>